<dbReference type="PANTHER" id="PTHR33164:SF95">
    <property type="entry name" value="TRANSCRIPTIONAL REGULATOR"/>
    <property type="match status" value="1"/>
</dbReference>
<gene>
    <name evidence="2" type="ORF">K6K41_27620</name>
</gene>
<dbReference type="InterPro" id="IPR036388">
    <property type="entry name" value="WH-like_DNA-bd_sf"/>
</dbReference>
<dbReference type="InterPro" id="IPR039422">
    <property type="entry name" value="MarR/SlyA-like"/>
</dbReference>
<accession>A0A9E6UHY4</accession>
<dbReference type="InterPro" id="IPR000835">
    <property type="entry name" value="HTH_MarR-typ"/>
</dbReference>
<dbReference type="RefSeq" id="WP_261403404.1">
    <property type="nucleotide sequence ID" value="NZ_CP081869.1"/>
</dbReference>
<dbReference type="SMART" id="SM00347">
    <property type="entry name" value="HTH_MARR"/>
    <property type="match status" value="1"/>
</dbReference>
<dbReference type="GO" id="GO:0003700">
    <property type="term" value="F:DNA-binding transcription factor activity"/>
    <property type="evidence" value="ECO:0007669"/>
    <property type="project" value="InterPro"/>
</dbReference>
<dbReference type="KEGG" id="cmet:K6K41_27620"/>
<evidence type="ECO:0000313" key="3">
    <source>
        <dbReference type="Proteomes" id="UP000825701"/>
    </source>
</evidence>
<dbReference type="EMBL" id="CP081869">
    <property type="protein sequence ID" value="QZO00228.1"/>
    <property type="molecule type" value="Genomic_DNA"/>
</dbReference>
<dbReference type="GO" id="GO:0006950">
    <property type="term" value="P:response to stress"/>
    <property type="evidence" value="ECO:0007669"/>
    <property type="project" value="TreeGrafter"/>
</dbReference>
<dbReference type="SUPFAM" id="SSF46785">
    <property type="entry name" value="Winged helix' DNA-binding domain"/>
    <property type="match status" value="1"/>
</dbReference>
<dbReference type="Gene3D" id="1.10.10.10">
    <property type="entry name" value="Winged helix-like DNA-binding domain superfamily/Winged helix DNA-binding domain"/>
    <property type="match status" value="1"/>
</dbReference>
<feature type="domain" description="HTH marR-type" evidence="1">
    <location>
        <begin position="45"/>
        <end position="145"/>
    </location>
</feature>
<keyword evidence="3" id="KW-1185">Reference proteome</keyword>
<dbReference type="Proteomes" id="UP000825701">
    <property type="component" value="Chromosome"/>
</dbReference>
<evidence type="ECO:0000313" key="2">
    <source>
        <dbReference type="EMBL" id="QZO00228.1"/>
    </source>
</evidence>
<protein>
    <submittedName>
        <fullName evidence="2">MarR family winged helix-turn-helix transcriptional regulator</fullName>
    </submittedName>
</protein>
<evidence type="ECO:0000259" key="1">
    <source>
        <dbReference type="SMART" id="SM00347"/>
    </source>
</evidence>
<sequence>MSVTEPEIAEPTEEAAEGWRLRPLQARPGFLIRRLHQIHVALFLEECASEGLTPVQYSVLTALDQMGAVEQAALSRAVGLDRTNVAEVIVRLERRRFVRRKLSPEDRRMKLAMLTDIGRAALKRVEQSASRAHERTLAALPPERRERFLEDLAALVENSNSMSRSPVVG</sequence>
<dbReference type="PANTHER" id="PTHR33164">
    <property type="entry name" value="TRANSCRIPTIONAL REGULATOR, MARR FAMILY"/>
    <property type="match status" value="1"/>
</dbReference>
<organism evidence="2 3">
    <name type="scientific">Chenggangzhangella methanolivorans</name>
    <dbReference type="NCBI Taxonomy" id="1437009"/>
    <lineage>
        <taxon>Bacteria</taxon>
        <taxon>Pseudomonadati</taxon>
        <taxon>Pseudomonadota</taxon>
        <taxon>Alphaproteobacteria</taxon>
        <taxon>Hyphomicrobiales</taxon>
        <taxon>Methylopilaceae</taxon>
        <taxon>Chenggangzhangella</taxon>
    </lineage>
</organism>
<dbReference type="InterPro" id="IPR036390">
    <property type="entry name" value="WH_DNA-bd_sf"/>
</dbReference>
<dbReference type="PRINTS" id="PR00598">
    <property type="entry name" value="HTHMARR"/>
</dbReference>
<dbReference type="AlphaFoldDB" id="A0A9E6UHY4"/>
<proteinExistence type="predicted"/>
<name>A0A9E6UHY4_9HYPH</name>
<reference evidence="2" key="1">
    <citation type="submission" date="2021-08" db="EMBL/GenBank/DDBJ databases">
        <authorList>
            <person name="Zhang H."/>
            <person name="Xu M."/>
            <person name="Yu Z."/>
            <person name="Yang L."/>
            <person name="Cai Y."/>
        </authorList>
    </citation>
    <scope>NUCLEOTIDE SEQUENCE</scope>
    <source>
        <strain evidence="2">CHL1</strain>
    </source>
</reference>
<dbReference type="Pfam" id="PF01047">
    <property type="entry name" value="MarR"/>
    <property type="match status" value="1"/>
</dbReference>